<evidence type="ECO:0000313" key="8">
    <source>
        <dbReference type="EMBL" id="RHE62266.1"/>
    </source>
</evidence>
<evidence type="ECO:0000256" key="4">
    <source>
        <dbReference type="ARBA" id="ARBA00022989"/>
    </source>
</evidence>
<dbReference type="InterPro" id="IPR003856">
    <property type="entry name" value="LPS_length_determ_N"/>
</dbReference>
<proteinExistence type="predicted"/>
<dbReference type="EMBL" id="QSKL01000001">
    <property type="protein sequence ID" value="RHE62266.1"/>
    <property type="molecule type" value="Genomic_DNA"/>
</dbReference>
<keyword evidence="4 6" id="KW-1133">Transmembrane helix</keyword>
<dbReference type="Pfam" id="PF02706">
    <property type="entry name" value="Wzz"/>
    <property type="match status" value="1"/>
</dbReference>
<keyword evidence="5 6" id="KW-0472">Membrane</keyword>
<feature type="transmembrane region" description="Helical" evidence="6">
    <location>
        <begin position="32"/>
        <end position="51"/>
    </location>
</feature>
<sequence>MKQQNDIEPIYEEEVKIDLVEVALHIWSKRQWIIKCCVISLLVALVIAFSIPKEYKSKAIIAPEASENKGGGLPSLAAIAGFNLNQAGADAIYPEIYPDIVKSTPFITDLFIVPVSVPEAKVDTTLYAYMVGYNRIPWWNYIVNAPKNLLLWGVSLFKDEDILEQKKSNALTPEENSVVENLSERITVQMDKVTGLISLTVKMQDPHIAASLADTVIVKLQNYIVKYRTNKAREDFKFQQDLYERKKLAYEKAQADYTKFVDANNNIILLSYKAEQVRLEQEMNLAYAVYSSVAQQLQIAETKVQEITPIYSIVEPPMVPIYASEPHKILILLVFPFLTLLGCSFWIVLGKNILNAIKSKKKIFVEVDNNGGKFCNV</sequence>
<comment type="caution">
    <text evidence="8">The sequence shown here is derived from an EMBL/GenBank/DDBJ whole genome shotgun (WGS) entry which is preliminary data.</text>
</comment>
<evidence type="ECO:0000259" key="7">
    <source>
        <dbReference type="Pfam" id="PF02706"/>
    </source>
</evidence>
<dbReference type="GO" id="GO:0004713">
    <property type="term" value="F:protein tyrosine kinase activity"/>
    <property type="evidence" value="ECO:0007669"/>
    <property type="project" value="TreeGrafter"/>
</dbReference>
<dbReference type="GO" id="GO:0005886">
    <property type="term" value="C:plasma membrane"/>
    <property type="evidence" value="ECO:0007669"/>
    <property type="project" value="UniProtKB-SubCell"/>
</dbReference>
<comment type="subcellular location">
    <subcellularLocation>
        <location evidence="1">Cell membrane</location>
        <topology evidence="1">Multi-pass membrane protein</topology>
    </subcellularLocation>
</comment>
<dbReference type="PANTHER" id="PTHR32309">
    <property type="entry name" value="TYROSINE-PROTEIN KINASE"/>
    <property type="match status" value="1"/>
</dbReference>
<name>A0A414JUA0_BACUN</name>
<feature type="transmembrane region" description="Helical" evidence="6">
    <location>
        <begin position="329"/>
        <end position="349"/>
    </location>
</feature>
<organism evidence="8 9">
    <name type="scientific">Bacteroides uniformis</name>
    <dbReference type="NCBI Taxonomy" id="820"/>
    <lineage>
        <taxon>Bacteria</taxon>
        <taxon>Pseudomonadati</taxon>
        <taxon>Bacteroidota</taxon>
        <taxon>Bacteroidia</taxon>
        <taxon>Bacteroidales</taxon>
        <taxon>Bacteroidaceae</taxon>
        <taxon>Bacteroides</taxon>
    </lineage>
</organism>
<evidence type="ECO:0000256" key="2">
    <source>
        <dbReference type="ARBA" id="ARBA00022475"/>
    </source>
</evidence>
<evidence type="ECO:0000256" key="1">
    <source>
        <dbReference type="ARBA" id="ARBA00004651"/>
    </source>
</evidence>
<evidence type="ECO:0000256" key="6">
    <source>
        <dbReference type="SAM" id="Phobius"/>
    </source>
</evidence>
<dbReference type="PANTHER" id="PTHR32309:SF13">
    <property type="entry name" value="FERRIC ENTEROBACTIN TRANSPORT PROTEIN FEPE"/>
    <property type="match status" value="1"/>
</dbReference>
<evidence type="ECO:0000313" key="9">
    <source>
        <dbReference type="Proteomes" id="UP000284640"/>
    </source>
</evidence>
<protein>
    <submittedName>
        <fullName evidence="8">Chain-length determining protein</fullName>
    </submittedName>
</protein>
<gene>
    <name evidence="8" type="ORF">DW729_01640</name>
</gene>
<reference evidence="8 9" key="1">
    <citation type="submission" date="2018-08" db="EMBL/GenBank/DDBJ databases">
        <title>A genome reference for cultivated species of the human gut microbiota.</title>
        <authorList>
            <person name="Zou Y."/>
            <person name="Xue W."/>
            <person name="Luo G."/>
        </authorList>
    </citation>
    <scope>NUCLEOTIDE SEQUENCE [LARGE SCALE GENOMIC DNA]</scope>
    <source>
        <strain evidence="8 9">AM27-46</strain>
    </source>
</reference>
<evidence type="ECO:0000256" key="5">
    <source>
        <dbReference type="ARBA" id="ARBA00023136"/>
    </source>
</evidence>
<dbReference type="InterPro" id="IPR050445">
    <property type="entry name" value="Bact_polysacc_biosynth/exp"/>
</dbReference>
<accession>A0A414JUA0</accession>
<keyword evidence="3 6" id="KW-0812">Transmembrane</keyword>
<dbReference type="Proteomes" id="UP000284640">
    <property type="component" value="Unassembled WGS sequence"/>
</dbReference>
<feature type="domain" description="Polysaccharide chain length determinant N-terminal" evidence="7">
    <location>
        <begin position="16"/>
        <end position="77"/>
    </location>
</feature>
<dbReference type="AlphaFoldDB" id="A0A414JUA0"/>
<keyword evidence="2" id="KW-1003">Cell membrane</keyword>
<evidence type="ECO:0000256" key="3">
    <source>
        <dbReference type="ARBA" id="ARBA00022692"/>
    </source>
</evidence>